<dbReference type="InterPro" id="IPR012417">
    <property type="entry name" value="CaM-bd_dom_pln"/>
</dbReference>
<feature type="compositionally biased region" description="Basic and acidic residues" evidence="1">
    <location>
        <begin position="800"/>
        <end position="810"/>
    </location>
</feature>
<feature type="region of interest" description="Disordered" evidence="1">
    <location>
        <begin position="74"/>
        <end position="125"/>
    </location>
</feature>
<feature type="region of interest" description="Disordered" evidence="1">
    <location>
        <begin position="461"/>
        <end position="554"/>
    </location>
</feature>
<comment type="caution">
    <text evidence="3">The sequence shown here is derived from an EMBL/GenBank/DDBJ whole genome shotgun (WGS) entry which is preliminary data.</text>
</comment>
<sequence length="1227" mass="136317">MSFEFDFFLTLFPVPSGEAVTKKRRGHQEKGKGDSSVYGGCWKDFGFSSTTVHFMAEESTDLLVTPEKSELDGSIISRNSAGSSGSLNDGHGTHAPRRRGLAGSYHAGDGLTRHSTEKSDSANGSKHVVPHYLRASTGSCHDFCKYGRKHSFENEARKPLRKRITKPFPNELNPVQMIVSDERKKEKVVNHKPPADGQNLPPELTPSPNTKSYSPDPKTSLDKGKVVKQKSSTSTKNHSPDLKPSPDIKSFSHKPKTSSDVKKTYLARQNASPVRKTLLPKKKPSSSKKFPSPDPPEIIKSVVFPSKRVEVPAESASSADNKMSRAEKKTTYLSKRHLAPEKSKPVMVESPSSSINSDGIHGKGRRNSDGKTCRDITASKASAKKILAPPAATQPPKVSLTKTASVRSRKAGRLKLMTPVKDRNRIRKVKTKPSEDEKVSEKTLHAIEKFPVKVQNLVCMVKNNPSDNEKSSEKTLRAIEKETQNSDLQFIPHDHADSSLPSTSSAESQCHEKSSSLPGHEQDNEKAEESVGEAGKLSSDSDESLETGKCVKENHTKTIRKGRVVISENKHSSPVKLKFRSGKVVDLQPDNNVPRRLRFRRARVLGAEDGKVDLRGRTFRKTGVKDDANGVSSRKVVLKHQDVPGKRDTQGLLNNVIEETASELVESRRSKFPVKDRNQICKVKTKPSDNEKVSEKTLHAIEKFPVKDRNRICKVKTKPSNNEKASEKTLHAIEKETKNSVLESISHDHAVSSLPSTSSAESLCHKKPSSLPGHGQDNKETEESVGEGGELTSESDESLETDKPVKENHTKTLTKSKVVVSENKYSSPVKLKFRSGKVVDLQLDNNGPRRLRFRRARVLGAEDETASKLVESRKSKVKALVGAFETFEAILTEQYKGVNSGVAFYEFLTEGKRKKENFKVWTRKELSSLSLQQFDFEDLNACFGNFIGLGICPLALYADPRNLGFLVCAAENLWTHAVKTMILTKQFRCIHSASCVCTKGHLTEEVLFLVFNHLNWNPKLIVALSCVCKWFDDLAKRVLWKEFCRTRAPKMMLDLQSSGSHSVDGNWRALGKLLIYCSGCNKNGLFNSINIPGHFVYRTRFSRTSGKSFLLPQCRTDVLYVSDPCEHLDQGDEGDVGFFRGIFKSFAMSKVRKMLISRSAPMHPTEVCPYCKARLWNMLAAKMIPSSASCRLGAYEDCIEYYVCLNGHVLGICTLLPLSDTDEASEE</sequence>
<feature type="compositionally biased region" description="Basic and acidic residues" evidence="1">
    <location>
        <begin position="111"/>
        <end position="120"/>
    </location>
</feature>
<feature type="compositionally biased region" description="Low complexity" evidence="1">
    <location>
        <begin position="752"/>
        <end position="762"/>
    </location>
</feature>
<dbReference type="AlphaFoldDB" id="A0AAE1XU24"/>
<feature type="region of interest" description="Disordered" evidence="1">
    <location>
        <begin position="163"/>
        <end position="412"/>
    </location>
</feature>
<feature type="domain" description="Calmodulin-binding" evidence="2">
    <location>
        <begin position="789"/>
        <end position="889"/>
    </location>
</feature>
<feature type="compositionally biased region" description="Polar residues" evidence="1">
    <location>
        <begin position="76"/>
        <end position="87"/>
    </location>
</feature>
<organism evidence="3 4">
    <name type="scientific">Sesamum alatum</name>
    <dbReference type="NCBI Taxonomy" id="300844"/>
    <lineage>
        <taxon>Eukaryota</taxon>
        <taxon>Viridiplantae</taxon>
        <taxon>Streptophyta</taxon>
        <taxon>Embryophyta</taxon>
        <taxon>Tracheophyta</taxon>
        <taxon>Spermatophyta</taxon>
        <taxon>Magnoliopsida</taxon>
        <taxon>eudicotyledons</taxon>
        <taxon>Gunneridae</taxon>
        <taxon>Pentapetalae</taxon>
        <taxon>asterids</taxon>
        <taxon>lamiids</taxon>
        <taxon>Lamiales</taxon>
        <taxon>Pedaliaceae</taxon>
        <taxon>Sesamum</taxon>
    </lineage>
</organism>
<reference evidence="3" key="1">
    <citation type="submission" date="2020-06" db="EMBL/GenBank/DDBJ databases">
        <authorList>
            <person name="Li T."/>
            <person name="Hu X."/>
            <person name="Zhang T."/>
            <person name="Song X."/>
            <person name="Zhang H."/>
            <person name="Dai N."/>
            <person name="Sheng W."/>
            <person name="Hou X."/>
            <person name="Wei L."/>
        </authorList>
    </citation>
    <scope>NUCLEOTIDE SEQUENCE</scope>
    <source>
        <strain evidence="3">3651</strain>
        <tissue evidence="3">Leaf</tissue>
    </source>
</reference>
<feature type="region of interest" description="Disordered" evidence="1">
    <location>
        <begin position="749"/>
        <end position="810"/>
    </location>
</feature>
<keyword evidence="4" id="KW-1185">Reference proteome</keyword>
<dbReference type="SUPFAM" id="SSF81383">
    <property type="entry name" value="F-box domain"/>
    <property type="match status" value="1"/>
</dbReference>
<dbReference type="InterPro" id="IPR036047">
    <property type="entry name" value="F-box-like_dom_sf"/>
</dbReference>
<feature type="compositionally biased region" description="Basic and acidic residues" evidence="1">
    <location>
        <begin position="509"/>
        <end position="529"/>
    </location>
</feature>
<evidence type="ECO:0000313" key="3">
    <source>
        <dbReference type="EMBL" id="KAK4417616.1"/>
    </source>
</evidence>
<dbReference type="PANTHER" id="PTHR33349">
    <property type="entry name" value="EMB|CAB62594.1"/>
    <property type="match status" value="1"/>
</dbReference>
<evidence type="ECO:0000313" key="4">
    <source>
        <dbReference type="Proteomes" id="UP001293254"/>
    </source>
</evidence>
<accession>A0AAE1XU24</accession>
<feature type="domain" description="Calmodulin-binding" evidence="2">
    <location>
        <begin position="573"/>
        <end position="673"/>
    </location>
</feature>
<dbReference type="Proteomes" id="UP001293254">
    <property type="component" value="Unassembled WGS sequence"/>
</dbReference>
<dbReference type="GO" id="GO:0005516">
    <property type="term" value="F:calmodulin binding"/>
    <property type="evidence" value="ECO:0007669"/>
    <property type="project" value="InterPro"/>
</dbReference>
<feature type="compositionally biased region" description="Basic and acidic residues" evidence="1">
    <location>
        <begin position="467"/>
        <end position="484"/>
    </location>
</feature>
<feature type="compositionally biased region" description="Polar residues" evidence="1">
    <location>
        <begin position="499"/>
        <end position="508"/>
    </location>
</feature>
<proteinExistence type="predicted"/>
<dbReference type="PANTHER" id="PTHR33349:SF1">
    <property type="entry name" value="EMB|CAB62594.1"/>
    <property type="match status" value="1"/>
</dbReference>
<feature type="compositionally biased region" description="Basic and acidic residues" evidence="1">
    <location>
        <begin position="180"/>
        <end position="189"/>
    </location>
</feature>
<evidence type="ECO:0000256" key="1">
    <source>
        <dbReference type="SAM" id="MobiDB-lite"/>
    </source>
</evidence>
<protein>
    <submittedName>
        <fullName evidence="3">EID1-like F-box protein 2</fullName>
    </submittedName>
</protein>
<evidence type="ECO:0000259" key="2">
    <source>
        <dbReference type="SMART" id="SM01054"/>
    </source>
</evidence>
<reference evidence="3" key="2">
    <citation type="journal article" date="2024" name="Plant">
        <title>Genomic evolution and insights into agronomic trait innovations of Sesamum species.</title>
        <authorList>
            <person name="Miao H."/>
            <person name="Wang L."/>
            <person name="Qu L."/>
            <person name="Liu H."/>
            <person name="Sun Y."/>
            <person name="Le M."/>
            <person name="Wang Q."/>
            <person name="Wei S."/>
            <person name="Zheng Y."/>
            <person name="Lin W."/>
            <person name="Duan Y."/>
            <person name="Cao H."/>
            <person name="Xiong S."/>
            <person name="Wang X."/>
            <person name="Wei L."/>
            <person name="Li C."/>
            <person name="Ma Q."/>
            <person name="Ju M."/>
            <person name="Zhao R."/>
            <person name="Li G."/>
            <person name="Mu C."/>
            <person name="Tian Q."/>
            <person name="Mei H."/>
            <person name="Zhang T."/>
            <person name="Gao T."/>
            <person name="Zhang H."/>
        </authorList>
    </citation>
    <scope>NUCLEOTIDE SEQUENCE</scope>
    <source>
        <strain evidence="3">3651</strain>
    </source>
</reference>
<dbReference type="Pfam" id="PF07839">
    <property type="entry name" value="CaM_binding"/>
    <property type="match status" value="2"/>
</dbReference>
<name>A0AAE1XU24_9LAMI</name>
<gene>
    <name evidence="3" type="ORF">Salat_2174300</name>
</gene>
<dbReference type="EMBL" id="JACGWO010000009">
    <property type="protein sequence ID" value="KAK4417616.1"/>
    <property type="molecule type" value="Genomic_DNA"/>
</dbReference>
<dbReference type="SMART" id="SM01054">
    <property type="entry name" value="CaM_binding"/>
    <property type="match status" value="2"/>
</dbReference>